<dbReference type="AlphaFoldDB" id="A0A6P7G2J8"/>
<dbReference type="PANTHER" id="PTHR31454">
    <property type="entry name" value="ACTIVE REGULATOR OF SIRT1"/>
    <property type="match status" value="1"/>
</dbReference>
<evidence type="ECO:0000313" key="8">
    <source>
        <dbReference type="RefSeq" id="XP_028141232.1"/>
    </source>
</evidence>
<dbReference type="RefSeq" id="XP_028141232.1">
    <property type="nucleotide sequence ID" value="XM_028285431.1"/>
</dbReference>
<organism evidence="8">
    <name type="scientific">Diabrotica virgifera virgifera</name>
    <name type="common">western corn rootworm</name>
    <dbReference type="NCBI Taxonomy" id="50390"/>
    <lineage>
        <taxon>Eukaryota</taxon>
        <taxon>Metazoa</taxon>
        <taxon>Ecdysozoa</taxon>
        <taxon>Arthropoda</taxon>
        <taxon>Hexapoda</taxon>
        <taxon>Insecta</taxon>
        <taxon>Pterygota</taxon>
        <taxon>Neoptera</taxon>
        <taxon>Endopterygota</taxon>
        <taxon>Coleoptera</taxon>
        <taxon>Polyphaga</taxon>
        <taxon>Cucujiformia</taxon>
        <taxon>Chrysomeloidea</taxon>
        <taxon>Chrysomelidae</taxon>
        <taxon>Galerucinae</taxon>
        <taxon>Diabroticina</taxon>
        <taxon>Diabroticites</taxon>
        <taxon>Diabrotica</taxon>
    </lineage>
</organism>
<name>A0A6P7G2J8_DIAVI</name>
<accession>A0A6P7G2J8</accession>
<dbReference type="GeneID" id="114335232"/>
<comment type="similarity">
    <text evidence="2">Belongs to the AROS family.</text>
</comment>
<evidence type="ECO:0000256" key="3">
    <source>
        <dbReference type="ARBA" id="ARBA00016855"/>
    </source>
</evidence>
<evidence type="ECO:0000313" key="7">
    <source>
        <dbReference type="Proteomes" id="UP001652700"/>
    </source>
</evidence>
<dbReference type="Proteomes" id="UP001652700">
    <property type="component" value="Unplaced"/>
</dbReference>
<evidence type="ECO:0000256" key="1">
    <source>
        <dbReference type="ARBA" id="ARBA00004604"/>
    </source>
</evidence>
<reference evidence="8" key="1">
    <citation type="submission" date="2025-04" db="UniProtKB">
        <authorList>
            <consortium name="RefSeq"/>
        </authorList>
    </citation>
    <scope>IDENTIFICATION</scope>
    <source>
        <tissue evidence="8">Whole insect</tissue>
    </source>
</reference>
<dbReference type="PANTHER" id="PTHR31454:SF2">
    <property type="entry name" value="ACTIVE REGULATOR OF SIRT1"/>
    <property type="match status" value="1"/>
</dbReference>
<proteinExistence type="inferred from homology"/>
<dbReference type="PRINTS" id="PR02029">
    <property type="entry name" value="ACTREGSIRT1"/>
</dbReference>
<dbReference type="EnsemblMetazoa" id="XM_028285431.2">
    <property type="protein sequence ID" value="XP_028141232.1"/>
    <property type="gene ID" value="LOC114335232"/>
</dbReference>
<dbReference type="KEGG" id="dvv:114335232"/>
<dbReference type="OrthoDB" id="6493910at2759"/>
<keyword evidence="4" id="KW-0539">Nucleus</keyword>
<keyword evidence="7" id="KW-1185">Reference proteome</keyword>
<reference evidence="6" key="2">
    <citation type="submission" date="2025-05" db="UniProtKB">
        <authorList>
            <consortium name="EnsemblMetazoa"/>
        </authorList>
    </citation>
    <scope>IDENTIFICATION</scope>
</reference>
<dbReference type="GO" id="GO:0019899">
    <property type="term" value="F:enzyme binding"/>
    <property type="evidence" value="ECO:0007669"/>
    <property type="project" value="TreeGrafter"/>
</dbReference>
<gene>
    <name evidence="8" type="primary">LOC114335232</name>
</gene>
<dbReference type="InParanoid" id="A0A6P7G2J8"/>
<evidence type="ECO:0000256" key="2">
    <source>
        <dbReference type="ARBA" id="ARBA00007318"/>
    </source>
</evidence>
<dbReference type="Pfam" id="PF15684">
    <property type="entry name" value="AROS"/>
    <property type="match status" value="1"/>
</dbReference>
<evidence type="ECO:0000256" key="5">
    <source>
        <dbReference type="ARBA" id="ARBA00032748"/>
    </source>
</evidence>
<evidence type="ECO:0000256" key="4">
    <source>
        <dbReference type="ARBA" id="ARBA00023242"/>
    </source>
</evidence>
<dbReference type="GO" id="GO:0005730">
    <property type="term" value="C:nucleolus"/>
    <property type="evidence" value="ECO:0007669"/>
    <property type="project" value="UniProtKB-SubCell"/>
</dbReference>
<evidence type="ECO:0000313" key="6">
    <source>
        <dbReference type="EnsemblMetazoa" id="XP_028141232.1"/>
    </source>
</evidence>
<sequence length="143" mass="16650">MMSAALVRKSLQIVDPQYASKIGKRKSKSDVFALAHQSQKLIGKAQRKGKTEKVNLLSTEKKLTVTEARKYNKSKEQILKDNLKKLELIKRASKVELDEKLVKQIINRAVSRRPIKKIKPKQQKKTAFTEEDFKKFEEEYFDE</sequence>
<dbReference type="InterPro" id="IPR023262">
    <property type="entry name" value="AROS"/>
</dbReference>
<comment type="subcellular location">
    <subcellularLocation>
        <location evidence="1">Nucleus</location>
        <location evidence="1">Nucleolus</location>
    </subcellularLocation>
</comment>
<protein>
    <recommendedName>
        <fullName evidence="3">Active regulator of SIRT1</fullName>
    </recommendedName>
    <alternativeName>
        <fullName evidence="5">40S ribosomal protein S19-binding protein 1</fullName>
    </alternativeName>
</protein>